<protein>
    <submittedName>
        <fullName evidence="1">Uncharacterized protein</fullName>
    </submittedName>
</protein>
<accession>A0A368NBI6</accession>
<dbReference type="RefSeq" id="WP_114449491.1">
    <property type="nucleotide sequence ID" value="NZ_QPHM01000001.1"/>
</dbReference>
<dbReference type="AlphaFoldDB" id="A0A368NBI6"/>
<keyword evidence="2" id="KW-1185">Reference proteome</keyword>
<evidence type="ECO:0000313" key="2">
    <source>
        <dbReference type="Proteomes" id="UP000252189"/>
    </source>
</evidence>
<gene>
    <name evidence="1" type="ORF">DU504_11885</name>
</gene>
<comment type="caution">
    <text evidence="1">The sequence shown here is derived from an EMBL/GenBank/DDBJ whole genome shotgun (WGS) entry which is preliminary data.</text>
</comment>
<proteinExistence type="predicted"/>
<reference evidence="1 2" key="1">
    <citation type="submission" date="2018-07" db="EMBL/GenBank/DDBJ databases">
        <title>Genome sequences of Haloplanus salinus JCM 18368T.</title>
        <authorList>
            <person name="Kim Y.B."/>
            <person name="Roh S.W."/>
        </authorList>
    </citation>
    <scope>NUCLEOTIDE SEQUENCE [LARGE SCALE GENOMIC DNA]</scope>
    <source>
        <strain evidence="1 2">JCM 18368</strain>
    </source>
</reference>
<organism evidence="1 2">
    <name type="scientific">Haloplanus salinus</name>
    <dbReference type="NCBI Taxonomy" id="1126245"/>
    <lineage>
        <taxon>Archaea</taxon>
        <taxon>Methanobacteriati</taxon>
        <taxon>Methanobacteriota</taxon>
        <taxon>Stenosarchaea group</taxon>
        <taxon>Halobacteria</taxon>
        <taxon>Halobacteriales</taxon>
        <taxon>Haloferacaceae</taxon>
        <taxon>Haloplanus</taxon>
    </lineage>
</organism>
<sequence>MDESDVLVLLLAELRSLTSAPVFLEGSGDERAESPSVSIEDYFTTPLPNRNGARKYAGPIVDDQTGEETGKEYHFYFEFSADVIVREDSEEARDDLLATILQHFGPHADDPRGLHADLCELEIGSASARSVPFREPDWFEGGRDLRLVYLTRVTTGGDTLETIDRVIDPDFTVSRDI</sequence>
<dbReference type="EMBL" id="QPHM01000001">
    <property type="protein sequence ID" value="RCU47932.1"/>
    <property type="molecule type" value="Genomic_DNA"/>
</dbReference>
<evidence type="ECO:0000313" key="1">
    <source>
        <dbReference type="EMBL" id="RCU47932.1"/>
    </source>
</evidence>
<name>A0A368NBI6_9EURY</name>
<dbReference type="OrthoDB" id="346308at2157"/>
<dbReference type="Proteomes" id="UP000252189">
    <property type="component" value="Unassembled WGS sequence"/>
</dbReference>